<dbReference type="OrthoDB" id="3641682at2759"/>
<reference evidence="3 4" key="1">
    <citation type="journal article" date="2018" name="IMA Fungus">
        <title>IMA Genome-F 9: Draft genome sequence of Annulohypoxylon stygium, Aspergillus mulundensis, Berkeleyomyces basicola (syn. Thielaviopsis basicola), Ceratocystis smalleyi, two Cercospora beticola strains, Coleophoma cylindrospora, Fusarium fracticaudum, Phialophora cf. hyalina, and Morchella septimelata.</title>
        <authorList>
            <person name="Wingfield B.D."/>
            <person name="Bills G.F."/>
            <person name="Dong Y."/>
            <person name="Huang W."/>
            <person name="Nel W.J."/>
            <person name="Swalarsk-Parry B.S."/>
            <person name="Vaghefi N."/>
            <person name="Wilken P.M."/>
            <person name="An Z."/>
            <person name="de Beer Z.W."/>
            <person name="De Vos L."/>
            <person name="Chen L."/>
            <person name="Duong T.A."/>
            <person name="Gao Y."/>
            <person name="Hammerbacher A."/>
            <person name="Kikkert J.R."/>
            <person name="Li Y."/>
            <person name="Li H."/>
            <person name="Li K."/>
            <person name="Li Q."/>
            <person name="Liu X."/>
            <person name="Ma X."/>
            <person name="Naidoo K."/>
            <person name="Pethybridge S.J."/>
            <person name="Sun J."/>
            <person name="Steenkamp E.T."/>
            <person name="van der Nest M.A."/>
            <person name="van Wyk S."/>
            <person name="Wingfield M.J."/>
            <person name="Xiong C."/>
            <person name="Yue Q."/>
            <person name="Zhang X."/>
        </authorList>
    </citation>
    <scope>NUCLEOTIDE SEQUENCE [LARGE SCALE GENOMIC DNA]</scope>
    <source>
        <strain evidence="3 4">BP6252</strain>
    </source>
</reference>
<feature type="signal peptide" evidence="1">
    <location>
        <begin position="1"/>
        <end position="19"/>
    </location>
</feature>
<proteinExistence type="predicted"/>
<evidence type="ECO:0000256" key="1">
    <source>
        <dbReference type="SAM" id="SignalP"/>
    </source>
</evidence>
<organism evidence="3 4">
    <name type="scientific">Coleophoma cylindrospora</name>
    <dbReference type="NCBI Taxonomy" id="1849047"/>
    <lineage>
        <taxon>Eukaryota</taxon>
        <taxon>Fungi</taxon>
        <taxon>Dikarya</taxon>
        <taxon>Ascomycota</taxon>
        <taxon>Pezizomycotina</taxon>
        <taxon>Leotiomycetes</taxon>
        <taxon>Helotiales</taxon>
        <taxon>Dermateaceae</taxon>
        <taxon>Coleophoma</taxon>
    </lineage>
</organism>
<gene>
    <name evidence="3" type="ORF">BP6252_11193</name>
</gene>
<keyword evidence="1" id="KW-0732">Signal</keyword>
<evidence type="ECO:0000259" key="2">
    <source>
        <dbReference type="PROSITE" id="PS50835"/>
    </source>
</evidence>
<dbReference type="EMBL" id="PDLM01000013">
    <property type="protein sequence ID" value="RDW63648.1"/>
    <property type="molecule type" value="Genomic_DNA"/>
</dbReference>
<dbReference type="PROSITE" id="PS50835">
    <property type="entry name" value="IG_LIKE"/>
    <property type="match status" value="1"/>
</dbReference>
<dbReference type="AlphaFoldDB" id="A0A3D8QPP0"/>
<dbReference type="Proteomes" id="UP000256645">
    <property type="component" value="Unassembled WGS sequence"/>
</dbReference>
<feature type="domain" description="Ig-like" evidence="2">
    <location>
        <begin position="183"/>
        <end position="265"/>
    </location>
</feature>
<name>A0A3D8QPP0_9HELO</name>
<evidence type="ECO:0000313" key="3">
    <source>
        <dbReference type="EMBL" id="RDW63648.1"/>
    </source>
</evidence>
<feature type="chain" id="PRO_5017640613" description="Ig-like domain-containing protein" evidence="1">
    <location>
        <begin position="20"/>
        <end position="343"/>
    </location>
</feature>
<comment type="caution">
    <text evidence="3">The sequence shown here is derived from an EMBL/GenBank/DDBJ whole genome shotgun (WGS) entry which is preliminary data.</text>
</comment>
<protein>
    <recommendedName>
        <fullName evidence="2">Ig-like domain-containing protein</fullName>
    </recommendedName>
</protein>
<dbReference type="InterPro" id="IPR007110">
    <property type="entry name" value="Ig-like_dom"/>
</dbReference>
<sequence>MIYLAKVLLLASFAPEILAAPPANTRQATKEVNVILQLSSITLAADLTVTDRETSEILGHSCSTTLRSGAFTNFPISAAVDKSGAGNITIGPKTYVVHENATLSGGITCYRLYNKVEAFVNCQTSLPVSLPFMPMGRSDISSCFPGNILTLKRAAASIMNENTTSPITAVTNSTKKEKRTIGPPCQEVRKSELVGNGNPHQNYYDTQLSENLACGAAAACTAGQELSESITVDWSASATAWEWINAGFDVSVSWETGNDYSCQASAGQTVCTWYNTAHTAYTVQNALVYECDGIASKPNGPSFVMFSPNANNIGGGYYCVVGTCRYKGASYWDKSGPAGGPQQ</sequence>
<accession>A0A3D8QPP0</accession>
<keyword evidence="4" id="KW-1185">Reference proteome</keyword>
<evidence type="ECO:0000313" key="4">
    <source>
        <dbReference type="Proteomes" id="UP000256645"/>
    </source>
</evidence>